<feature type="region of interest" description="Disordered" evidence="1">
    <location>
        <begin position="442"/>
        <end position="493"/>
    </location>
</feature>
<reference evidence="2" key="1">
    <citation type="submission" date="2021-05" db="EMBL/GenBank/DDBJ databases">
        <title>The genome of the haptophyte Pavlova lutheri (Diacronema luteri, Pavlovales) - a model for lipid biosynthesis in eukaryotic algae.</title>
        <authorList>
            <person name="Hulatt C.J."/>
            <person name="Posewitz M.C."/>
        </authorList>
    </citation>
    <scope>NUCLEOTIDE SEQUENCE</scope>
    <source>
        <strain evidence="2">NIVA-4/92</strain>
    </source>
</reference>
<keyword evidence="3" id="KW-1185">Reference proteome</keyword>
<name>A0A8J5XTI9_DIALT</name>
<feature type="compositionally biased region" description="Pro residues" evidence="1">
    <location>
        <begin position="33"/>
        <end position="42"/>
    </location>
</feature>
<dbReference type="Proteomes" id="UP000751190">
    <property type="component" value="Unassembled WGS sequence"/>
</dbReference>
<dbReference type="EMBL" id="JAGTXO010000004">
    <property type="protein sequence ID" value="KAG8468222.1"/>
    <property type="molecule type" value="Genomic_DNA"/>
</dbReference>
<accession>A0A8J5XTI9</accession>
<feature type="region of interest" description="Disordered" evidence="1">
    <location>
        <begin position="201"/>
        <end position="289"/>
    </location>
</feature>
<evidence type="ECO:0000313" key="3">
    <source>
        <dbReference type="Proteomes" id="UP000751190"/>
    </source>
</evidence>
<comment type="caution">
    <text evidence="2">The sequence shown here is derived from an EMBL/GenBank/DDBJ whole genome shotgun (WGS) entry which is preliminary data.</text>
</comment>
<evidence type="ECO:0000256" key="1">
    <source>
        <dbReference type="SAM" id="MobiDB-lite"/>
    </source>
</evidence>
<protein>
    <submittedName>
        <fullName evidence="2">Uncharacterized protein</fullName>
    </submittedName>
</protein>
<feature type="region of interest" description="Disordered" evidence="1">
    <location>
        <begin position="1"/>
        <end position="72"/>
    </location>
</feature>
<sequence>MSATKGRSPWGSPFSRRLGSPRRARDKGGVGVPTPPQPPSHRAPPQHVCSGSATGGAPSALAGRSTSTDEPKAIDAELIRHIVPRDRSAESSSGILGVHGVSACRSAINEGGSLADGEGHHEQAALIAELETALMEQMFETSTAQLQLHLLHGELRRSEAEGDAWREHCEVLAEGLLLATGDGDRLDEQLLVPRAHHASARARARVHEGGQAQSALNSLSTPDSSEASHRTAVRKRAASAGRPRTSGGGWADGSERGLRAAGAGVTPTQPVGQPAPQHRRGPAGASEMGVGSGTAIAIVRTAAMPGNEARLARYCATLRALERRTTAADTLARAQHVPAALGGEGHTASRALPDADPFDSPVRTPGGRRQASSGGADWFGPFSEGVAAVLGLGERAHVQSGWGSAPPVNHFEPLAVGDGVYQVRRELAYLAASGDAELELHRPQTPKAGGWGGHGYEGSQNARGGAATPGWTPSPQAYAHRRRQEHGDHQYAA</sequence>
<proteinExistence type="predicted"/>
<dbReference type="AlphaFoldDB" id="A0A8J5XTI9"/>
<gene>
    <name evidence="2" type="ORF">KFE25_013305</name>
</gene>
<evidence type="ECO:0000313" key="2">
    <source>
        <dbReference type="EMBL" id="KAG8468222.1"/>
    </source>
</evidence>
<feature type="compositionally biased region" description="Polar residues" evidence="1">
    <location>
        <begin position="211"/>
        <end position="225"/>
    </location>
</feature>
<feature type="region of interest" description="Disordered" evidence="1">
    <location>
        <begin position="341"/>
        <end position="377"/>
    </location>
</feature>
<organism evidence="2 3">
    <name type="scientific">Diacronema lutheri</name>
    <name type="common">Unicellular marine alga</name>
    <name type="synonym">Monochrysis lutheri</name>
    <dbReference type="NCBI Taxonomy" id="2081491"/>
    <lineage>
        <taxon>Eukaryota</taxon>
        <taxon>Haptista</taxon>
        <taxon>Haptophyta</taxon>
        <taxon>Pavlovophyceae</taxon>
        <taxon>Pavlovales</taxon>
        <taxon>Pavlovaceae</taxon>
        <taxon>Diacronema</taxon>
    </lineage>
</organism>